<dbReference type="SMART" id="SM00388">
    <property type="entry name" value="HisKA"/>
    <property type="match status" value="1"/>
</dbReference>
<comment type="subcellular location">
    <subcellularLocation>
        <location evidence="2">Membrane</location>
    </subcellularLocation>
</comment>
<evidence type="ECO:0000256" key="4">
    <source>
        <dbReference type="ARBA" id="ARBA00022553"/>
    </source>
</evidence>
<evidence type="ECO:0000256" key="1">
    <source>
        <dbReference type="ARBA" id="ARBA00000085"/>
    </source>
</evidence>
<dbReference type="GO" id="GO:0016020">
    <property type="term" value="C:membrane"/>
    <property type="evidence" value="ECO:0007669"/>
    <property type="project" value="UniProtKB-SubCell"/>
</dbReference>
<dbReference type="SMART" id="SM00387">
    <property type="entry name" value="HATPase_c"/>
    <property type="match status" value="1"/>
</dbReference>
<dbReference type="RefSeq" id="WP_015956574.1">
    <property type="nucleotide sequence ID" value="NC_011729.1"/>
</dbReference>
<dbReference type="eggNOG" id="COG5002">
    <property type="taxonomic scope" value="Bacteria"/>
</dbReference>
<evidence type="ECO:0000256" key="3">
    <source>
        <dbReference type="ARBA" id="ARBA00012438"/>
    </source>
</evidence>
<keyword evidence="6 11" id="KW-0812">Transmembrane</keyword>
<dbReference type="InterPro" id="IPR005467">
    <property type="entry name" value="His_kinase_dom"/>
</dbReference>
<dbReference type="InterPro" id="IPR050428">
    <property type="entry name" value="TCS_sensor_his_kinase"/>
</dbReference>
<dbReference type="EC" id="2.7.13.3" evidence="3"/>
<evidence type="ECO:0000256" key="11">
    <source>
        <dbReference type="SAM" id="Phobius"/>
    </source>
</evidence>
<evidence type="ECO:0000313" key="14">
    <source>
        <dbReference type="Proteomes" id="UP000002384"/>
    </source>
</evidence>
<dbReference type="GO" id="GO:0000155">
    <property type="term" value="F:phosphorelay sensor kinase activity"/>
    <property type="evidence" value="ECO:0007669"/>
    <property type="project" value="InterPro"/>
</dbReference>
<evidence type="ECO:0000256" key="7">
    <source>
        <dbReference type="ARBA" id="ARBA00022777"/>
    </source>
</evidence>
<name>B7KBL3_GLOC7</name>
<dbReference type="OrthoDB" id="9813151at2"/>
<dbReference type="InterPro" id="IPR004358">
    <property type="entry name" value="Sig_transdc_His_kin-like_C"/>
</dbReference>
<keyword evidence="9" id="KW-0902">Two-component regulatory system</keyword>
<dbReference type="InterPro" id="IPR003661">
    <property type="entry name" value="HisK_dim/P_dom"/>
</dbReference>
<dbReference type="Gene3D" id="1.10.287.130">
    <property type="match status" value="1"/>
</dbReference>
<gene>
    <name evidence="13" type="ordered locus">PCC7424_4629</name>
</gene>
<dbReference type="AlphaFoldDB" id="B7KBL3"/>
<dbReference type="PANTHER" id="PTHR45436">
    <property type="entry name" value="SENSOR HISTIDINE KINASE YKOH"/>
    <property type="match status" value="1"/>
</dbReference>
<evidence type="ECO:0000256" key="2">
    <source>
        <dbReference type="ARBA" id="ARBA00004370"/>
    </source>
</evidence>
<evidence type="ECO:0000259" key="12">
    <source>
        <dbReference type="PROSITE" id="PS50109"/>
    </source>
</evidence>
<dbReference type="SUPFAM" id="SSF47384">
    <property type="entry name" value="Homodimeric domain of signal transducing histidine kinase"/>
    <property type="match status" value="1"/>
</dbReference>
<evidence type="ECO:0000256" key="8">
    <source>
        <dbReference type="ARBA" id="ARBA00022989"/>
    </source>
</evidence>
<accession>B7KBL3</accession>
<evidence type="ECO:0000256" key="6">
    <source>
        <dbReference type="ARBA" id="ARBA00022692"/>
    </source>
</evidence>
<dbReference type="HOGENOM" id="CLU_000445_89_6_3"/>
<proteinExistence type="predicted"/>
<evidence type="ECO:0000313" key="13">
    <source>
        <dbReference type="EMBL" id="ACK72991.1"/>
    </source>
</evidence>
<dbReference type="Pfam" id="PF02518">
    <property type="entry name" value="HATPase_c"/>
    <property type="match status" value="1"/>
</dbReference>
<dbReference type="EMBL" id="CP001291">
    <property type="protein sequence ID" value="ACK72991.1"/>
    <property type="molecule type" value="Genomic_DNA"/>
</dbReference>
<keyword evidence="10 11" id="KW-0472">Membrane</keyword>
<comment type="catalytic activity">
    <reaction evidence="1">
        <text>ATP + protein L-histidine = ADP + protein N-phospho-L-histidine.</text>
        <dbReference type="EC" id="2.7.13.3"/>
    </reaction>
</comment>
<dbReference type="CDD" id="cd00082">
    <property type="entry name" value="HisKA"/>
    <property type="match status" value="1"/>
</dbReference>
<keyword evidence="8 11" id="KW-1133">Transmembrane helix</keyword>
<keyword evidence="7 13" id="KW-0418">Kinase</keyword>
<dbReference type="Proteomes" id="UP000002384">
    <property type="component" value="Chromosome"/>
</dbReference>
<evidence type="ECO:0000256" key="9">
    <source>
        <dbReference type="ARBA" id="ARBA00023012"/>
    </source>
</evidence>
<dbReference type="KEGG" id="cyc:PCC7424_4629"/>
<sequence length="443" mass="49607">MKKDQSQLSANPQFRTLHWRLLLSYLSVIAIILGTSAIVVYQFFSRSLYQQVDNRLLNLAQAASHSLMALKADKNALNTLAHRKIDNDGDLDIPWQTLRLPSQGVEWYDSNGQVLAMAGNLFPNIPLDVGFHKYQHGEIRTLTIPAYTYPKGKPFLQGYIRVSESDEEVETTLARLQGGFLFGGAIAILLSGVGGMWLTRQSLQPVEQSFGQLRQFTADASHELRSPLTVIKTSVEVMQTHPERIHPADVEKLKGILSATNQMSYLVENLLLLARTERFTDIHPQEQDLIPLHDLLEDVVEFLEVKAETKGITLKFEGVKDIFIYGDSAQLSRLFSNLVNNALQYTQTEGKVTVKMNQNERYVSVLVEDTGIGIAPEHLPHIFDRFWRADVARSYRSEGTGLGLAIASAIAHRHRGEITVKSQLGVGSSFQVRLPKTRSTIDS</sequence>
<protein>
    <recommendedName>
        <fullName evidence="3">histidine kinase</fullName>
        <ecNumber evidence="3">2.7.13.3</ecNumber>
    </recommendedName>
</protein>
<dbReference type="PANTHER" id="PTHR45436:SF5">
    <property type="entry name" value="SENSOR HISTIDINE KINASE TRCS"/>
    <property type="match status" value="1"/>
</dbReference>
<keyword evidence="14" id="KW-1185">Reference proteome</keyword>
<dbReference type="STRING" id="65393.PCC7424_4629"/>
<evidence type="ECO:0000256" key="5">
    <source>
        <dbReference type="ARBA" id="ARBA00022679"/>
    </source>
</evidence>
<dbReference type="PRINTS" id="PR00344">
    <property type="entry name" value="BCTRLSENSOR"/>
</dbReference>
<keyword evidence="5 13" id="KW-0808">Transferase</keyword>
<dbReference type="Gene3D" id="3.30.565.10">
    <property type="entry name" value="Histidine kinase-like ATPase, C-terminal domain"/>
    <property type="match status" value="1"/>
</dbReference>
<dbReference type="Pfam" id="PF00512">
    <property type="entry name" value="HisKA"/>
    <property type="match status" value="1"/>
</dbReference>
<dbReference type="PROSITE" id="PS50109">
    <property type="entry name" value="HIS_KIN"/>
    <property type="match status" value="1"/>
</dbReference>
<dbReference type="SUPFAM" id="SSF55874">
    <property type="entry name" value="ATPase domain of HSP90 chaperone/DNA topoisomerase II/histidine kinase"/>
    <property type="match status" value="1"/>
</dbReference>
<dbReference type="InterPro" id="IPR003594">
    <property type="entry name" value="HATPase_dom"/>
</dbReference>
<reference evidence="14" key="1">
    <citation type="journal article" date="2011" name="MBio">
        <title>Novel metabolic attributes of the genus Cyanothece, comprising a group of unicellular nitrogen-fixing Cyanobacteria.</title>
        <authorList>
            <person name="Bandyopadhyay A."/>
            <person name="Elvitigala T."/>
            <person name="Welsh E."/>
            <person name="Stockel J."/>
            <person name="Liberton M."/>
            <person name="Min H."/>
            <person name="Sherman L.A."/>
            <person name="Pakrasi H.B."/>
        </authorList>
    </citation>
    <scope>NUCLEOTIDE SEQUENCE [LARGE SCALE GENOMIC DNA]</scope>
    <source>
        <strain evidence="14">PCC 7424</strain>
    </source>
</reference>
<evidence type="ECO:0000256" key="10">
    <source>
        <dbReference type="ARBA" id="ARBA00023136"/>
    </source>
</evidence>
<feature type="transmembrane region" description="Helical" evidence="11">
    <location>
        <begin position="21"/>
        <end position="44"/>
    </location>
</feature>
<dbReference type="InterPro" id="IPR036890">
    <property type="entry name" value="HATPase_C_sf"/>
</dbReference>
<organism evidence="13 14">
    <name type="scientific">Gloeothece citriformis (strain PCC 7424)</name>
    <name type="common">Cyanothece sp. (strain PCC 7424)</name>
    <dbReference type="NCBI Taxonomy" id="65393"/>
    <lineage>
        <taxon>Bacteria</taxon>
        <taxon>Bacillati</taxon>
        <taxon>Cyanobacteriota</taxon>
        <taxon>Cyanophyceae</taxon>
        <taxon>Oscillatoriophycideae</taxon>
        <taxon>Chroococcales</taxon>
        <taxon>Aphanothecaceae</taxon>
        <taxon>Gloeothece</taxon>
        <taxon>Gloeothece citriformis</taxon>
    </lineage>
</organism>
<dbReference type="FunFam" id="3.30.565.10:FF:000006">
    <property type="entry name" value="Sensor histidine kinase WalK"/>
    <property type="match status" value="1"/>
</dbReference>
<feature type="domain" description="Histidine kinase" evidence="12">
    <location>
        <begin position="219"/>
        <end position="438"/>
    </location>
</feature>
<dbReference type="InterPro" id="IPR036097">
    <property type="entry name" value="HisK_dim/P_sf"/>
</dbReference>
<keyword evidence="4" id="KW-0597">Phosphoprotein</keyword>